<dbReference type="PANTHER" id="PTHR44068:SF11">
    <property type="entry name" value="GERANYL DIPHOSPHATE 2-C-METHYLTRANSFERASE"/>
    <property type="match status" value="1"/>
</dbReference>
<feature type="domain" description="Methyltransferase" evidence="1">
    <location>
        <begin position="34"/>
        <end position="140"/>
    </location>
</feature>
<reference evidence="2" key="1">
    <citation type="journal article" date="2020" name="Stud. Mycol.">
        <title>101 Dothideomycetes genomes: a test case for predicting lifestyles and emergence of pathogens.</title>
        <authorList>
            <person name="Haridas S."/>
            <person name="Albert R."/>
            <person name="Binder M."/>
            <person name="Bloem J."/>
            <person name="Labutti K."/>
            <person name="Salamov A."/>
            <person name="Andreopoulos B."/>
            <person name="Baker S."/>
            <person name="Barry K."/>
            <person name="Bills G."/>
            <person name="Bluhm B."/>
            <person name="Cannon C."/>
            <person name="Castanera R."/>
            <person name="Culley D."/>
            <person name="Daum C."/>
            <person name="Ezra D."/>
            <person name="Gonzalez J."/>
            <person name="Henrissat B."/>
            <person name="Kuo A."/>
            <person name="Liang C."/>
            <person name="Lipzen A."/>
            <person name="Lutzoni F."/>
            <person name="Magnuson J."/>
            <person name="Mondo S."/>
            <person name="Nolan M."/>
            <person name="Ohm R."/>
            <person name="Pangilinan J."/>
            <person name="Park H.-J."/>
            <person name="Ramirez L."/>
            <person name="Alfaro M."/>
            <person name="Sun H."/>
            <person name="Tritt A."/>
            <person name="Yoshinaga Y."/>
            <person name="Zwiers L.-H."/>
            <person name="Turgeon B."/>
            <person name="Goodwin S."/>
            <person name="Spatafora J."/>
            <person name="Crous P."/>
            <person name="Grigoriev I."/>
        </authorList>
    </citation>
    <scope>NUCLEOTIDE SEQUENCE</scope>
    <source>
        <strain evidence="2">CBS 121167</strain>
    </source>
</reference>
<evidence type="ECO:0000259" key="1">
    <source>
        <dbReference type="Pfam" id="PF13847"/>
    </source>
</evidence>
<accession>A0A6A6BIS7</accession>
<dbReference type="EMBL" id="ML995482">
    <property type="protein sequence ID" value="KAF2143184.1"/>
    <property type="molecule type" value="Genomic_DNA"/>
</dbReference>
<name>A0A6A6BIS7_9PEZI</name>
<dbReference type="GeneID" id="54294235"/>
<dbReference type="Pfam" id="PF13847">
    <property type="entry name" value="Methyltransf_31"/>
    <property type="match status" value="1"/>
</dbReference>
<dbReference type="InterPro" id="IPR050447">
    <property type="entry name" value="Erg6_SMT_methyltransf"/>
</dbReference>
<dbReference type="InterPro" id="IPR029063">
    <property type="entry name" value="SAM-dependent_MTases_sf"/>
</dbReference>
<sequence>MSQSSSYIHGAATVRSHSTRTASADCPHLLPHLTDKLRILDVGCGPGTISCDLAALVPQGQVVGVDVSAHVVSAAREVAKERGLKNVEFAEGDVYGLPFGDNEFDVVHAHQVLQHVGDPVRGLREMRRVLKPDGLLSLREAILKASVWYPESEGLQLFHDVYLRTAQAGGGSPDAGRGLAALARQTGFERSKMEVSTGTWCKADKDDREFWAKYWIDRLQQSEFRTKATELGGATVEDLEICCKGWNDYAENEDASYTILHGQLICRK</sequence>
<dbReference type="Gene3D" id="3.40.50.150">
    <property type="entry name" value="Vaccinia Virus protein VP39"/>
    <property type="match status" value="1"/>
</dbReference>
<dbReference type="AlphaFoldDB" id="A0A6A6BIS7"/>
<dbReference type="Proteomes" id="UP000799438">
    <property type="component" value="Unassembled WGS sequence"/>
</dbReference>
<gene>
    <name evidence="2" type="ORF">K452DRAFT_225320</name>
</gene>
<evidence type="ECO:0000313" key="2">
    <source>
        <dbReference type="EMBL" id="KAF2143184.1"/>
    </source>
</evidence>
<dbReference type="SUPFAM" id="SSF53335">
    <property type="entry name" value="S-adenosyl-L-methionine-dependent methyltransferases"/>
    <property type="match status" value="1"/>
</dbReference>
<organism evidence="2 3">
    <name type="scientific">Aplosporella prunicola CBS 121167</name>
    <dbReference type="NCBI Taxonomy" id="1176127"/>
    <lineage>
        <taxon>Eukaryota</taxon>
        <taxon>Fungi</taxon>
        <taxon>Dikarya</taxon>
        <taxon>Ascomycota</taxon>
        <taxon>Pezizomycotina</taxon>
        <taxon>Dothideomycetes</taxon>
        <taxon>Dothideomycetes incertae sedis</taxon>
        <taxon>Botryosphaeriales</taxon>
        <taxon>Aplosporellaceae</taxon>
        <taxon>Aplosporella</taxon>
    </lineage>
</organism>
<dbReference type="PANTHER" id="PTHR44068">
    <property type="entry name" value="ZGC:194242"/>
    <property type="match status" value="1"/>
</dbReference>
<keyword evidence="3" id="KW-1185">Reference proteome</keyword>
<proteinExistence type="predicted"/>
<protein>
    <recommendedName>
        <fullName evidence="1">Methyltransferase domain-containing protein</fullName>
    </recommendedName>
</protein>
<dbReference type="RefSeq" id="XP_033398896.1">
    <property type="nucleotide sequence ID" value="XM_033536739.1"/>
</dbReference>
<evidence type="ECO:0000313" key="3">
    <source>
        <dbReference type="Proteomes" id="UP000799438"/>
    </source>
</evidence>
<dbReference type="OrthoDB" id="10017101at2759"/>
<dbReference type="InterPro" id="IPR025714">
    <property type="entry name" value="Methyltranfer_dom"/>
</dbReference>
<dbReference type="CDD" id="cd02440">
    <property type="entry name" value="AdoMet_MTases"/>
    <property type="match status" value="1"/>
</dbReference>